<name>A0A6S7HC31_PARCT</name>
<comment type="caution">
    <text evidence="3">The sequence shown here is derived from an EMBL/GenBank/DDBJ whole genome shotgun (WGS) entry which is preliminary data.</text>
</comment>
<sequence length="552" mass="61446">MDPAQYLDVLVAEKDSLDPSYHPNAVRLLTEEMKRVESGEEANNEGMDRYNNNTLETKGVGDPRERKPNYMRQYQREVEPCTKLSEKVMIPIKKYPKFNFVGRLLGPKGHTFKRLQNITGCKMSILGKGSMRDREKEQELFNSDEEKYAHLKDDLHVLIEVEAPKAEAHGRLAAGIAEVQKFLVPDPNDPIRHEQMRELAYLNGLDDGTPTIGGPVPSIGAQVSTVIATPVVRGRGRGRGVSVRGAHVVRSSMSHGIPRSAVVATVSTPRHASTAPETYAYETHDGSYEYEQSYPEGDLVYYTDYAAPEPSYAQLIQRVATFLEVEKLDVIRSRLVTLEPLSLDQRNCSSNIHTTFGKEALDLSVASPSRNHEKIPHGRSDIRADRPCSNYGSRSRVGKPSASIANCSDFDSSFSSKQYTVPDSLYTIRNNSFRPPPRISHLTGQKITFGSPFATGFNYHTGYINLLQTQTDLVATGTPVSTIGPKQTQATKPIQRWQTVRSALNEKDCKYPDPMVGCSPGFQARMSEIIQHELDTVKWEKGKKGKKKSSSG</sequence>
<dbReference type="OrthoDB" id="6777263at2759"/>
<dbReference type="Pfam" id="PF22675">
    <property type="entry name" value="KH-I_KHDC4-BBP"/>
    <property type="match status" value="1"/>
</dbReference>
<dbReference type="SMART" id="SM00322">
    <property type="entry name" value="KH"/>
    <property type="match status" value="1"/>
</dbReference>
<organism evidence="3 4">
    <name type="scientific">Paramuricea clavata</name>
    <name type="common">Red gorgonian</name>
    <name type="synonym">Violescent sea-whip</name>
    <dbReference type="NCBI Taxonomy" id="317549"/>
    <lineage>
        <taxon>Eukaryota</taxon>
        <taxon>Metazoa</taxon>
        <taxon>Cnidaria</taxon>
        <taxon>Anthozoa</taxon>
        <taxon>Octocorallia</taxon>
        <taxon>Malacalcyonacea</taxon>
        <taxon>Plexauridae</taxon>
        <taxon>Paramuricea</taxon>
    </lineage>
</organism>
<reference evidence="3" key="1">
    <citation type="submission" date="2020-04" db="EMBL/GenBank/DDBJ databases">
        <authorList>
            <person name="Alioto T."/>
            <person name="Alioto T."/>
            <person name="Gomez Garrido J."/>
        </authorList>
    </citation>
    <scope>NUCLEOTIDE SEQUENCE</scope>
    <source>
        <strain evidence="3">A484AB</strain>
    </source>
</reference>
<dbReference type="Gene3D" id="3.30.1370.10">
    <property type="entry name" value="K Homology domain, type 1"/>
    <property type="match status" value="1"/>
</dbReference>
<keyword evidence="1" id="KW-0694">RNA-binding</keyword>
<protein>
    <submittedName>
        <fullName evidence="3">KH domain-containing, RNA-binding, signal transduction-associated 2</fullName>
    </submittedName>
</protein>
<dbReference type="Proteomes" id="UP001152795">
    <property type="component" value="Unassembled WGS sequence"/>
</dbReference>
<dbReference type="GO" id="GO:0005634">
    <property type="term" value="C:nucleus"/>
    <property type="evidence" value="ECO:0007669"/>
    <property type="project" value="TreeGrafter"/>
</dbReference>
<dbReference type="GO" id="GO:0000381">
    <property type="term" value="P:regulation of alternative mRNA splicing, via spliceosome"/>
    <property type="evidence" value="ECO:0007669"/>
    <property type="project" value="TreeGrafter"/>
</dbReference>
<dbReference type="PANTHER" id="PTHR11208">
    <property type="entry name" value="RNA-BINDING PROTEIN RELATED"/>
    <property type="match status" value="1"/>
</dbReference>
<dbReference type="GO" id="GO:0003729">
    <property type="term" value="F:mRNA binding"/>
    <property type="evidence" value="ECO:0007669"/>
    <property type="project" value="TreeGrafter"/>
</dbReference>
<proteinExistence type="predicted"/>
<dbReference type="CDD" id="cd22384">
    <property type="entry name" value="KH-I_KHDRBS"/>
    <property type="match status" value="1"/>
</dbReference>
<evidence type="ECO:0000313" key="3">
    <source>
        <dbReference type="EMBL" id="CAB4000530.1"/>
    </source>
</evidence>
<dbReference type="InterPro" id="IPR004087">
    <property type="entry name" value="KH_dom"/>
</dbReference>
<gene>
    <name evidence="3" type="ORF">PACLA_8A074971</name>
</gene>
<dbReference type="PANTHER" id="PTHR11208:SF42">
    <property type="entry name" value="QUAKING RELATED 54B, ISOFORM E"/>
    <property type="match status" value="1"/>
</dbReference>
<evidence type="ECO:0000256" key="1">
    <source>
        <dbReference type="ARBA" id="ARBA00022884"/>
    </source>
</evidence>
<accession>A0A6S7HC31</accession>
<dbReference type="AlphaFoldDB" id="A0A6S7HC31"/>
<dbReference type="InterPro" id="IPR045071">
    <property type="entry name" value="BBP-like"/>
</dbReference>
<dbReference type="InterPro" id="IPR036612">
    <property type="entry name" value="KH_dom_type_1_sf"/>
</dbReference>
<keyword evidence="4" id="KW-1185">Reference proteome</keyword>
<feature type="region of interest" description="Disordered" evidence="2">
    <location>
        <begin position="367"/>
        <end position="395"/>
    </location>
</feature>
<dbReference type="InterPro" id="IPR055256">
    <property type="entry name" value="KH_1_KHDC4/BBP-like"/>
</dbReference>
<feature type="compositionally biased region" description="Basic and acidic residues" evidence="2">
    <location>
        <begin position="370"/>
        <end position="386"/>
    </location>
</feature>
<evidence type="ECO:0000256" key="2">
    <source>
        <dbReference type="SAM" id="MobiDB-lite"/>
    </source>
</evidence>
<evidence type="ECO:0000313" key="4">
    <source>
        <dbReference type="Proteomes" id="UP001152795"/>
    </source>
</evidence>
<dbReference type="SUPFAM" id="SSF54791">
    <property type="entry name" value="Eukaryotic type KH-domain (KH-domain type I)"/>
    <property type="match status" value="1"/>
</dbReference>
<feature type="region of interest" description="Disordered" evidence="2">
    <location>
        <begin position="38"/>
        <end position="66"/>
    </location>
</feature>
<dbReference type="EMBL" id="CACRXK020003859">
    <property type="protein sequence ID" value="CAB4000530.1"/>
    <property type="molecule type" value="Genomic_DNA"/>
</dbReference>